<evidence type="ECO:0000313" key="2">
    <source>
        <dbReference type="Proteomes" id="UP000013568"/>
    </source>
</evidence>
<dbReference type="AlphaFoldDB" id="E9CMD1"/>
<sequence>MSKVFTAEFKLETAKRVLDQNYTYFRRCEGDERQSVSH</sequence>
<accession>E9CMD1</accession>
<reference evidence="2" key="1">
    <citation type="journal article" date="2011" name="Genome Biol. Evol.">
        <title>Massive genomic decay in Serratia symbiotica, a recently evolved symbiont of aphids.</title>
        <authorList>
            <person name="Burke G.R."/>
            <person name="Moran N.A."/>
        </authorList>
    </citation>
    <scope>NUCLEOTIDE SEQUENCE [LARGE SCALE GENOMIC DNA]</scope>
    <source>
        <strain evidence="2">Tucson</strain>
    </source>
</reference>
<organism evidence="1 2">
    <name type="scientific">Serratia symbiotica str. Tucson</name>
    <dbReference type="NCBI Taxonomy" id="914128"/>
    <lineage>
        <taxon>Bacteria</taxon>
        <taxon>Pseudomonadati</taxon>
        <taxon>Pseudomonadota</taxon>
        <taxon>Gammaproteobacteria</taxon>
        <taxon>Enterobacterales</taxon>
        <taxon>Yersiniaceae</taxon>
        <taxon>Serratia</taxon>
        <taxon>Serratia symbiotica</taxon>
    </lineage>
</organism>
<gene>
    <name evidence="1" type="ORF">SSYM_1466</name>
</gene>
<dbReference type="HOGENOM" id="CLU_3332899_0_0_6"/>
<evidence type="ECO:0008006" key="3">
    <source>
        <dbReference type="Google" id="ProtNLM"/>
    </source>
</evidence>
<dbReference type="EMBL" id="GL636112">
    <property type="protein sequence ID" value="EFW12290.1"/>
    <property type="molecule type" value="Genomic_DNA"/>
</dbReference>
<proteinExistence type="predicted"/>
<keyword evidence="2" id="KW-1185">Reference proteome</keyword>
<name>E9CMD1_9GAMM</name>
<protein>
    <recommendedName>
        <fullName evidence="3">Transposase</fullName>
    </recommendedName>
</protein>
<dbReference type="Proteomes" id="UP000013568">
    <property type="component" value="Unassembled WGS sequence"/>
</dbReference>
<evidence type="ECO:0000313" key="1">
    <source>
        <dbReference type="EMBL" id="EFW12290.1"/>
    </source>
</evidence>